<feature type="transmembrane region" description="Helical" evidence="2">
    <location>
        <begin position="150"/>
        <end position="168"/>
    </location>
</feature>
<keyword evidence="4" id="KW-1185">Reference proteome</keyword>
<evidence type="ECO:0000313" key="3">
    <source>
        <dbReference type="EMBL" id="SFC25933.1"/>
    </source>
</evidence>
<dbReference type="STRING" id="910347.SAMN05421773_102476"/>
<feature type="transmembrane region" description="Helical" evidence="2">
    <location>
        <begin position="293"/>
        <end position="315"/>
    </location>
</feature>
<feature type="transmembrane region" description="Helical" evidence="2">
    <location>
        <begin position="69"/>
        <end position="91"/>
    </location>
</feature>
<accession>A0A1I1HWV9</accession>
<dbReference type="AlphaFoldDB" id="A0A1I1HWV9"/>
<evidence type="ECO:0000256" key="2">
    <source>
        <dbReference type="SAM" id="Phobius"/>
    </source>
</evidence>
<feature type="transmembrane region" description="Helical" evidence="2">
    <location>
        <begin position="180"/>
        <end position="201"/>
    </location>
</feature>
<keyword evidence="2" id="KW-0472">Membrane</keyword>
<proteinExistence type="predicted"/>
<dbReference type="RefSeq" id="WP_093837742.1">
    <property type="nucleotide sequence ID" value="NZ_FOLM01000002.1"/>
</dbReference>
<evidence type="ECO:0000313" key="4">
    <source>
        <dbReference type="Proteomes" id="UP000199207"/>
    </source>
</evidence>
<dbReference type="Proteomes" id="UP000199207">
    <property type="component" value="Unassembled WGS sequence"/>
</dbReference>
<keyword evidence="2" id="KW-1133">Transmembrane helix</keyword>
<sequence length="319" mass="31172">MTGMQSGTAPAGRPAAADGGGPRLLPGQHGGTDGADGAAHGAADGGGVAAPERPSRAPARGPVREGSPVIPPGAGPAVLTAALAVTAAAAAQWGQAALLPAVLLLQAVTSAGWFRLNGMWPARQGIALAFAAGVTADAAVLAGGRDHADAALLGTLGVWFLLVIVNQMRHRGSGEERMDALTATAAATVLTVLAGSLLAAGQVAAEVVTFGALGVAVAVLVRAAVPDRGGRAARAWVGLLGPAAAVLAAAAVAQLAARIAGHDLDHGLLLGAAAGCCAVLGLRVASYDWPSRFVHFTAGVALPLTAAAPVLYGLARLLH</sequence>
<organism evidence="3 4">
    <name type="scientific">Streptomyces aidingensis</name>
    <dbReference type="NCBI Taxonomy" id="910347"/>
    <lineage>
        <taxon>Bacteria</taxon>
        <taxon>Bacillati</taxon>
        <taxon>Actinomycetota</taxon>
        <taxon>Actinomycetes</taxon>
        <taxon>Kitasatosporales</taxon>
        <taxon>Streptomycetaceae</taxon>
        <taxon>Streptomyces</taxon>
    </lineage>
</organism>
<feature type="compositionally biased region" description="Gly residues" evidence="1">
    <location>
        <begin position="18"/>
        <end position="34"/>
    </location>
</feature>
<feature type="transmembrane region" description="Helical" evidence="2">
    <location>
        <begin position="268"/>
        <end position="286"/>
    </location>
</feature>
<protein>
    <submittedName>
        <fullName evidence="3">Uncharacterized protein</fullName>
    </submittedName>
</protein>
<name>A0A1I1HWV9_9ACTN</name>
<keyword evidence="2" id="KW-0812">Transmembrane</keyword>
<dbReference type="EMBL" id="FOLM01000002">
    <property type="protein sequence ID" value="SFC25933.1"/>
    <property type="molecule type" value="Genomic_DNA"/>
</dbReference>
<evidence type="ECO:0000256" key="1">
    <source>
        <dbReference type="SAM" id="MobiDB-lite"/>
    </source>
</evidence>
<feature type="compositionally biased region" description="Low complexity" evidence="1">
    <location>
        <begin position="49"/>
        <end position="61"/>
    </location>
</feature>
<gene>
    <name evidence="3" type="ORF">SAMN05421773_102476</name>
</gene>
<reference evidence="3 4" key="1">
    <citation type="submission" date="2016-10" db="EMBL/GenBank/DDBJ databases">
        <authorList>
            <person name="de Groot N.N."/>
        </authorList>
    </citation>
    <scope>NUCLEOTIDE SEQUENCE [LARGE SCALE GENOMIC DNA]</scope>
    <source>
        <strain evidence="3 4">CGMCC 4.5739</strain>
    </source>
</reference>
<feature type="region of interest" description="Disordered" evidence="1">
    <location>
        <begin position="1"/>
        <end position="69"/>
    </location>
</feature>
<feature type="transmembrane region" description="Helical" evidence="2">
    <location>
        <begin position="126"/>
        <end position="144"/>
    </location>
</feature>
<feature type="transmembrane region" description="Helical" evidence="2">
    <location>
        <begin position="207"/>
        <end position="225"/>
    </location>
</feature>
<feature type="transmembrane region" description="Helical" evidence="2">
    <location>
        <begin position="237"/>
        <end position="256"/>
    </location>
</feature>
<feature type="transmembrane region" description="Helical" evidence="2">
    <location>
        <begin position="97"/>
        <end position="114"/>
    </location>
</feature>